<reference evidence="2" key="1">
    <citation type="journal article" date="2019" name="bioRxiv">
        <title>The Genome of the Zebra Mussel, Dreissena polymorpha: A Resource for Invasive Species Research.</title>
        <authorList>
            <person name="McCartney M.A."/>
            <person name="Auch B."/>
            <person name="Kono T."/>
            <person name="Mallez S."/>
            <person name="Zhang Y."/>
            <person name="Obille A."/>
            <person name="Becker A."/>
            <person name="Abrahante J.E."/>
            <person name="Garbe J."/>
            <person name="Badalamenti J.P."/>
            <person name="Herman A."/>
            <person name="Mangelson H."/>
            <person name="Liachko I."/>
            <person name="Sullivan S."/>
            <person name="Sone E.D."/>
            <person name="Koren S."/>
            <person name="Silverstein K.A.T."/>
            <person name="Beckman K.B."/>
            <person name="Gohl D.M."/>
        </authorList>
    </citation>
    <scope>NUCLEOTIDE SEQUENCE</scope>
    <source>
        <strain evidence="2">Duluth1</strain>
        <tissue evidence="2">Whole animal</tissue>
    </source>
</reference>
<sequence>MGPKGIYFVVILAASQLGVALLAARLFVCLPLMFVMAQNMLGVINMAVNGLSDLKVVLRRSCVSGHCCYGNK</sequence>
<dbReference type="EMBL" id="JAIWYP010000006">
    <property type="protein sequence ID" value="KAH3815452.1"/>
    <property type="molecule type" value="Genomic_DNA"/>
</dbReference>
<proteinExistence type="predicted"/>
<comment type="caution">
    <text evidence="2">The sequence shown here is derived from an EMBL/GenBank/DDBJ whole genome shotgun (WGS) entry which is preliminary data.</text>
</comment>
<dbReference type="Proteomes" id="UP000828390">
    <property type="component" value="Unassembled WGS sequence"/>
</dbReference>
<feature type="transmembrane region" description="Helical" evidence="1">
    <location>
        <begin position="6"/>
        <end position="36"/>
    </location>
</feature>
<protein>
    <submittedName>
        <fullName evidence="2">Uncharacterized protein</fullName>
    </submittedName>
</protein>
<keyword evidence="1" id="KW-0472">Membrane</keyword>
<keyword evidence="1" id="KW-1133">Transmembrane helix</keyword>
<keyword evidence="3" id="KW-1185">Reference proteome</keyword>
<reference evidence="2" key="2">
    <citation type="submission" date="2020-11" db="EMBL/GenBank/DDBJ databases">
        <authorList>
            <person name="McCartney M.A."/>
            <person name="Auch B."/>
            <person name="Kono T."/>
            <person name="Mallez S."/>
            <person name="Becker A."/>
            <person name="Gohl D.M."/>
            <person name="Silverstein K.A.T."/>
            <person name="Koren S."/>
            <person name="Bechman K.B."/>
            <person name="Herman A."/>
            <person name="Abrahante J.E."/>
            <person name="Garbe J."/>
        </authorList>
    </citation>
    <scope>NUCLEOTIDE SEQUENCE</scope>
    <source>
        <strain evidence="2">Duluth1</strain>
        <tissue evidence="2">Whole animal</tissue>
    </source>
</reference>
<dbReference type="AlphaFoldDB" id="A0A9D4JPT1"/>
<gene>
    <name evidence="2" type="ORF">DPMN_143975</name>
</gene>
<keyword evidence="1" id="KW-0812">Transmembrane</keyword>
<name>A0A9D4JPT1_DREPO</name>
<organism evidence="2 3">
    <name type="scientific">Dreissena polymorpha</name>
    <name type="common">Zebra mussel</name>
    <name type="synonym">Mytilus polymorpha</name>
    <dbReference type="NCBI Taxonomy" id="45954"/>
    <lineage>
        <taxon>Eukaryota</taxon>
        <taxon>Metazoa</taxon>
        <taxon>Spiralia</taxon>
        <taxon>Lophotrochozoa</taxon>
        <taxon>Mollusca</taxon>
        <taxon>Bivalvia</taxon>
        <taxon>Autobranchia</taxon>
        <taxon>Heteroconchia</taxon>
        <taxon>Euheterodonta</taxon>
        <taxon>Imparidentia</taxon>
        <taxon>Neoheterodontei</taxon>
        <taxon>Myida</taxon>
        <taxon>Dreissenoidea</taxon>
        <taxon>Dreissenidae</taxon>
        <taxon>Dreissena</taxon>
    </lineage>
</organism>
<evidence type="ECO:0000256" key="1">
    <source>
        <dbReference type="SAM" id="Phobius"/>
    </source>
</evidence>
<evidence type="ECO:0000313" key="2">
    <source>
        <dbReference type="EMBL" id="KAH3815452.1"/>
    </source>
</evidence>
<accession>A0A9D4JPT1</accession>
<evidence type="ECO:0000313" key="3">
    <source>
        <dbReference type="Proteomes" id="UP000828390"/>
    </source>
</evidence>